<dbReference type="RefSeq" id="WP_013901315.1">
    <property type="nucleotide sequence ID" value="NC_015677.1"/>
</dbReference>
<organism evidence="2 3">
    <name type="scientific">Ramlibacter tataouinensis (strain ATCC BAA-407 / DSM 14655 / LMG 21543 / TTB310)</name>
    <dbReference type="NCBI Taxonomy" id="365046"/>
    <lineage>
        <taxon>Bacteria</taxon>
        <taxon>Pseudomonadati</taxon>
        <taxon>Pseudomonadota</taxon>
        <taxon>Betaproteobacteria</taxon>
        <taxon>Burkholderiales</taxon>
        <taxon>Comamonadaceae</taxon>
        <taxon>Ramlibacter</taxon>
    </lineage>
</organism>
<dbReference type="Pfam" id="PF08308">
    <property type="entry name" value="PEGA"/>
    <property type="match status" value="1"/>
</dbReference>
<accession>F5XXU8</accession>
<dbReference type="HOGENOM" id="CLU_1045347_0_0_4"/>
<sequence length="266" mass="28482">MKDIPATLAPRVASVLYLRLVDGAPAKRLAAALDRALSGWPADQRLVLEADGAAAVIGLGGPVAVLEAARRAARKDGLLIALHHGPVQLVRQDSGMQAMGEAMDTAAAAAVAEEGRPALRTTPQFDQALAGARRLRLHMVGAAGVVGLLALGGLGRTLRQRWSQPQLATLQLEIRPSGEIWVDGDLKGSTPPLSRMRIAAGAHTLEVRNGRFKPLRMEIRLEPGEEMTIRHEFRAAPPPAASRGTPPWTDRLRDRLRDGLPGWVPK</sequence>
<feature type="domain" description="PEGA" evidence="1">
    <location>
        <begin position="178"/>
        <end position="234"/>
    </location>
</feature>
<dbReference type="PATRIC" id="fig|365046.3.peg.2032"/>
<reference evidence="3" key="1">
    <citation type="submission" date="2006-01" db="EMBL/GenBank/DDBJ databases">
        <title>Genome of the cyst-dividing bacterium Ramlibacter tataouinensis.</title>
        <authorList>
            <person name="Barakat M."/>
            <person name="Ortet P."/>
            <person name="De Luca G."/>
            <person name="Jourlin-Castelli C."/>
            <person name="Ansaldi M."/>
            <person name="Py B."/>
            <person name="Fichant G."/>
            <person name="Coutinho P."/>
            <person name="Voulhoux R."/>
            <person name="Bastien O."/>
            <person name="Roy S."/>
            <person name="Marechal E."/>
            <person name="Henrissat B."/>
            <person name="Quentin Y."/>
            <person name="Noirot P."/>
            <person name="Filloux A."/>
            <person name="Mejean V."/>
            <person name="DuBow M."/>
            <person name="Barras F."/>
            <person name="Heulin T."/>
        </authorList>
    </citation>
    <scope>NUCLEOTIDE SEQUENCE [LARGE SCALE GENOMIC DNA]</scope>
    <source>
        <strain evidence="3">ATCC BAA-407 / DSM 14655 / LMG 21543 / TTB310</strain>
    </source>
</reference>
<dbReference type="AlphaFoldDB" id="F5XXU8"/>
<gene>
    <name evidence="2" type="ordered locus">Rta_19910</name>
</gene>
<reference evidence="2 3" key="2">
    <citation type="journal article" date="2011" name="PLoS ONE">
        <title>The Cyst-Dividing Bacterium Ramlibacter tataouinensis TTB310 Genome Reveals a Well-Stocked Toolbox for Adaptation to a Desert Environment.</title>
        <authorList>
            <person name="De Luca G."/>
            <person name="Barakat M."/>
            <person name="Ortet P."/>
            <person name="Fochesato S."/>
            <person name="Jourlin-Castelli C."/>
            <person name="Ansaldi M."/>
            <person name="Py B."/>
            <person name="Fichant G."/>
            <person name="Coutinho P.M."/>
            <person name="Voulhoux R."/>
            <person name="Bastien O."/>
            <person name="Marechal E."/>
            <person name="Henrissat B."/>
            <person name="Quentin Y."/>
            <person name="Noirot P."/>
            <person name="Filloux A."/>
            <person name="Mejean V."/>
            <person name="Dubow M.S."/>
            <person name="Barras F."/>
            <person name="Barbe V."/>
            <person name="Weissenbach J."/>
            <person name="Mihalcescu I."/>
            <person name="Vermeglio A."/>
            <person name="Achouak W."/>
            <person name="Heulin T."/>
        </authorList>
    </citation>
    <scope>NUCLEOTIDE SEQUENCE [LARGE SCALE GENOMIC DNA]</scope>
    <source>
        <strain evidence="3">ATCC BAA-407 / DSM 14655 / LMG 21543 / TTB310</strain>
    </source>
</reference>
<dbReference type="InterPro" id="IPR013229">
    <property type="entry name" value="PEGA"/>
</dbReference>
<proteinExistence type="predicted"/>
<dbReference type="EMBL" id="CP000245">
    <property type="protein sequence ID" value="AEG93083.1"/>
    <property type="molecule type" value="Genomic_DNA"/>
</dbReference>
<evidence type="ECO:0000259" key="1">
    <source>
        <dbReference type="Pfam" id="PF08308"/>
    </source>
</evidence>
<dbReference type="STRING" id="365046.Rta_19910"/>
<dbReference type="Proteomes" id="UP000008385">
    <property type="component" value="Chromosome"/>
</dbReference>
<evidence type="ECO:0000313" key="3">
    <source>
        <dbReference type="Proteomes" id="UP000008385"/>
    </source>
</evidence>
<dbReference type="OrthoDB" id="9801841at2"/>
<dbReference type="eggNOG" id="COG0515">
    <property type="taxonomic scope" value="Bacteria"/>
</dbReference>
<name>F5XXU8_RAMTT</name>
<protein>
    <recommendedName>
        <fullName evidence="1">PEGA domain-containing protein</fullName>
    </recommendedName>
</protein>
<evidence type="ECO:0000313" key="2">
    <source>
        <dbReference type="EMBL" id="AEG93083.1"/>
    </source>
</evidence>
<keyword evidence="3" id="KW-1185">Reference proteome</keyword>
<dbReference type="KEGG" id="rta:Rta_19910"/>